<dbReference type="PRINTS" id="PR00259">
    <property type="entry name" value="TMFOUR"/>
</dbReference>
<comment type="subcellular location">
    <subcellularLocation>
        <location evidence="1 6">Membrane</location>
        <topology evidence="1 6">Multi-pass membrane protein</topology>
    </subcellularLocation>
</comment>
<comment type="similarity">
    <text evidence="2 6">Belongs to the tetraspanin (TM4SF) family.</text>
</comment>
<accession>A0A8B6DFQ9</accession>
<dbReference type="Pfam" id="PF00335">
    <property type="entry name" value="Tetraspanin"/>
    <property type="match status" value="1"/>
</dbReference>
<gene>
    <name evidence="7" type="ORF">MGAL_10B059234</name>
</gene>
<evidence type="ECO:0000313" key="8">
    <source>
        <dbReference type="Proteomes" id="UP000596742"/>
    </source>
</evidence>
<dbReference type="PIRSF" id="PIRSF002419">
    <property type="entry name" value="Tetraspanin"/>
    <property type="match status" value="1"/>
</dbReference>
<dbReference type="AlphaFoldDB" id="A0A8B6DFQ9"/>
<dbReference type="InterPro" id="IPR008952">
    <property type="entry name" value="Tetraspanin_EC2_sf"/>
</dbReference>
<dbReference type="InterPro" id="IPR000301">
    <property type="entry name" value="Tetraspanin_animals"/>
</dbReference>
<name>A0A8B6DFQ9_MYTGA</name>
<evidence type="ECO:0000256" key="6">
    <source>
        <dbReference type="RuleBase" id="RU361218"/>
    </source>
</evidence>
<sequence>MNHNARGINRRKRDLCGKNFLKVVLYVFNFFFWLTGLAFLALGLYIKFQRHTYISLLGSSTFPLSTYLLLGTGAFIILSGIIGCTGTCIENRCFMVMYALFLLIIFLTEAISGVLAYMYEGTINEELSRNLNSTMMNNYHYDAVITKAIDDMQKEFECCGATGYENWERSKWIQEMITEVPSKKNRVPDSCCLTVSTNCSTFGNGPSNINPEGCTKALEKNTKVSLILIVGIGLGFCCIQLLGIIFSCCLVRKFKGRKNSSYL</sequence>
<protein>
    <recommendedName>
        <fullName evidence="6">Tetraspanin</fullName>
    </recommendedName>
</protein>
<feature type="transmembrane region" description="Helical" evidence="6">
    <location>
        <begin position="20"/>
        <end position="46"/>
    </location>
</feature>
<dbReference type="Gene3D" id="1.10.1450.10">
    <property type="entry name" value="Tetraspanin"/>
    <property type="match status" value="1"/>
</dbReference>
<dbReference type="Proteomes" id="UP000596742">
    <property type="component" value="Unassembled WGS sequence"/>
</dbReference>
<dbReference type="SUPFAM" id="SSF48652">
    <property type="entry name" value="Tetraspanin"/>
    <property type="match status" value="1"/>
</dbReference>
<feature type="transmembrane region" description="Helical" evidence="6">
    <location>
        <begin position="66"/>
        <end position="89"/>
    </location>
</feature>
<proteinExistence type="inferred from homology"/>
<dbReference type="PANTHER" id="PTHR19282:SF544">
    <property type="entry name" value="TETRASPANIN"/>
    <property type="match status" value="1"/>
</dbReference>
<dbReference type="InterPro" id="IPR018499">
    <property type="entry name" value="Tetraspanin/Peripherin"/>
</dbReference>
<evidence type="ECO:0000256" key="4">
    <source>
        <dbReference type="ARBA" id="ARBA00022989"/>
    </source>
</evidence>
<keyword evidence="5 6" id="KW-0472">Membrane</keyword>
<feature type="transmembrane region" description="Helical" evidence="6">
    <location>
        <begin position="226"/>
        <end position="251"/>
    </location>
</feature>
<dbReference type="OrthoDB" id="9993879at2759"/>
<keyword evidence="3 6" id="KW-0812">Transmembrane</keyword>
<evidence type="ECO:0000256" key="3">
    <source>
        <dbReference type="ARBA" id="ARBA00022692"/>
    </source>
</evidence>
<evidence type="ECO:0000313" key="7">
    <source>
        <dbReference type="EMBL" id="VDI18505.1"/>
    </source>
</evidence>
<dbReference type="PANTHER" id="PTHR19282">
    <property type="entry name" value="TETRASPANIN"/>
    <property type="match status" value="1"/>
</dbReference>
<comment type="caution">
    <text evidence="7">The sequence shown here is derived from an EMBL/GenBank/DDBJ whole genome shotgun (WGS) entry which is preliminary data.</text>
</comment>
<reference evidence="7" key="1">
    <citation type="submission" date="2018-11" db="EMBL/GenBank/DDBJ databases">
        <authorList>
            <person name="Alioto T."/>
            <person name="Alioto T."/>
        </authorList>
    </citation>
    <scope>NUCLEOTIDE SEQUENCE</scope>
</reference>
<evidence type="ECO:0000256" key="2">
    <source>
        <dbReference type="ARBA" id="ARBA00006840"/>
    </source>
</evidence>
<feature type="transmembrane region" description="Helical" evidence="6">
    <location>
        <begin position="96"/>
        <end position="119"/>
    </location>
</feature>
<evidence type="ECO:0000256" key="5">
    <source>
        <dbReference type="ARBA" id="ARBA00023136"/>
    </source>
</evidence>
<dbReference type="EMBL" id="UYJE01003343">
    <property type="protein sequence ID" value="VDI18505.1"/>
    <property type="molecule type" value="Genomic_DNA"/>
</dbReference>
<organism evidence="7 8">
    <name type="scientific">Mytilus galloprovincialis</name>
    <name type="common">Mediterranean mussel</name>
    <dbReference type="NCBI Taxonomy" id="29158"/>
    <lineage>
        <taxon>Eukaryota</taxon>
        <taxon>Metazoa</taxon>
        <taxon>Spiralia</taxon>
        <taxon>Lophotrochozoa</taxon>
        <taxon>Mollusca</taxon>
        <taxon>Bivalvia</taxon>
        <taxon>Autobranchia</taxon>
        <taxon>Pteriomorphia</taxon>
        <taxon>Mytilida</taxon>
        <taxon>Mytiloidea</taxon>
        <taxon>Mytilidae</taxon>
        <taxon>Mytilinae</taxon>
        <taxon>Mytilus</taxon>
    </lineage>
</organism>
<evidence type="ECO:0000256" key="1">
    <source>
        <dbReference type="ARBA" id="ARBA00004141"/>
    </source>
</evidence>
<dbReference type="GO" id="GO:0005886">
    <property type="term" value="C:plasma membrane"/>
    <property type="evidence" value="ECO:0007669"/>
    <property type="project" value="TreeGrafter"/>
</dbReference>
<keyword evidence="4 6" id="KW-1133">Transmembrane helix</keyword>
<keyword evidence="8" id="KW-1185">Reference proteome</keyword>